<protein>
    <submittedName>
        <fullName evidence="1">Uncharacterized protein</fullName>
    </submittedName>
</protein>
<accession>W1WIT6</accession>
<organism evidence="1">
    <name type="scientific">human gut metagenome</name>
    <dbReference type="NCBI Taxonomy" id="408170"/>
    <lineage>
        <taxon>unclassified sequences</taxon>
        <taxon>metagenomes</taxon>
        <taxon>organismal metagenomes</taxon>
    </lineage>
</organism>
<name>W1WIT6_9ZZZZ</name>
<evidence type="ECO:0000313" key="1">
    <source>
        <dbReference type="EMBL" id="ETJ16314.1"/>
    </source>
</evidence>
<sequence length="36" mass="4191">MFYKGGGVSKKLTLPIESCKIYIDIYVIMTHRWLVS</sequence>
<dbReference type="AlphaFoldDB" id="W1WIT6"/>
<proteinExistence type="predicted"/>
<dbReference type="EMBL" id="AZMM01018851">
    <property type="protein sequence ID" value="ETJ16314.1"/>
    <property type="molecule type" value="Genomic_DNA"/>
</dbReference>
<comment type="caution">
    <text evidence="1">The sequence shown here is derived from an EMBL/GenBank/DDBJ whole genome shotgun (WGS) entry which is preliminary data.</text>
</comment>
<feature type="non-terminal residue" evidence="1">
    <location>
        <position position="36"/>
    </location>
</feature>
<gene>
    <name evidence="1" type="ORF">Q604_UNBc4C00070G0002</name>
</gene>
<reference evidence="1" key="1">
    <citation type="submission" date="2013-12" db="EMBL/GenBank/DDBJ databases">
        <title>A Varibaculum cambriense genome reconstructed from a premature infant gut community with otherwise low bacterial novelty that shifts toward anaerobic metabolism during the third week of life.</title>
        <authorList>
            <person name="Brown C.T."/>
            <person name="Sharon I."/>
            <person name="Thomas B.C."/>
            <person name="Castelle C.J."/>
            <person name="Morowitz M.J."/>
            <person name="Banfield J.F."/>
        </authorList>
    </citation>
    <scope>NUCLEOTIDE SEQUENCE</scope>
</reference>